<dbReference type="Proteomes" id="UP000663879">
    <property type="component" value="Unassembled WGS sequence"/>
</dbReference>
<protein>
    <submittedName>
        <fullName evidence="1">Uncharacterized protein</fullName>
    </submittedName>
</protein>
<organism evidence="1 2">
    <name type="scientific">Brachionus calyciflorus</name>
    <dbReference type="NCBI Taxonomy" id="104777"/>
    <lineage>
        <taxon>Eukaryota</taxon>
        <taxon>Metazoa</taxon>
        <taxon>Spiralia</taxon>
        <taxon>Gnathifera</taxon>
        <taxon>Rotifera</taxon>
        <taxon>Eurotatoria</taxon>
        <taxon>Monogononta</taxon>
        <taxon>Pseudotrocha</taxon>
        <taxon>Ploima</taxon>
        <taxon>Brachionidae</taxon>
        <taxon>Brachionus</taxon>
    </lineage>
</organism>
<evidence type="ECO:0000313" key="1">
    <source>
        <dbReference type="EMBL" id="CAF0816392.1"/>
    </source>
</evidence>
<name>A0A813TRQ7_9BILA</name>
<dbReference type="AlphaFoldDB" id="A0A813TRQ7"/>
<evidence type="ECO:0000313" key="2">
    <source>
        <dbReference type="Proteomes" id="UP000663879"/>
    </source>
</evidence>
<proteinExistence type="predicted"/>
<reference evidence="1" key="1">
    <citation type="submission" date="2021-02" db="EMBL/GenBank/DDBJ databases">
        <authorList>
            <person name="Nowell W R."/>
        </authorList>
    </citation>
    <scope>NUCLEOTIDE SEQUENCE</scope>
    <source>
        <strain evidence="1">Ploen Becks lab</strain>
    </source>
</reference>
<accession>A0A813TRQ7</accession>
<keyword evidence="2" id="KW-1185">Reference proteome</keyword>
<dbReference type="EMBL" id="CAJNOC010000912">
    <property type="protein sequence ID" value="CAF0816392.1"/>
    <property type="molecule type" value="Genomic_DNA"/>
</dbReference>
<gene>
    <name evidence="1" type="ORF">OXX778_LOCUS7233</name>
</gene>
<comment type="caution">
    <text evidence="1">The sequence shown here is derived from an EMBL/GenBank/DDBJ whole genome shotgun (WGS) entry which is preliminary data.</text>
</comment>
<sequence>MKTTSTYIQSRKVGNVIIVETYTKETTVMSNGETTEKITKKIEQRLNPSVNPIILQKVLKRLEPAIKPKKKIVCNCVGKCATNKCKCLKNHQKCSKDCNGCVKSNCDNC</sequence>